<dbReference type="Proteomes" id="UP000199608">
    <property type="component" value="Unassembled WGS sequence"/>
</dbReference>
<gene>
    <name evidence="1" type="ORF">SAMN04487931_12017</name>
</gene>
<dbReference type="EMBL" id="FNLL01000020">
    <property type="protein sequence ID" value="SDU63409.1"/>
    <property type="molecule type" value="Genomic_DNA"/>
</dbReference>
<dbReference type="RefSeq" id="WP_092238350.1">
    <property type="nucleotide sequence ID" value="NZ_FNLL01000020.1"/>
</dbReference>
<name>A0A1H2K3X2_9BACT</name>
<evidence type="ECO:0000313" key="1">
    <source>
        <dbReference type="EMBL" id="SDU63409.1"/>
    </source>
</evidence>
<dbReference type="AlphaFoldDB" id="A0A1H2K3X2"/>
<protein>
    <submittedName>
        <fullName evidence="1">SIR2-like domain-containing protein</fullName>
    </submittedName>
</protein>
<accession>A0A1H2K3X2</accession>
<proteinExistence type="predicted"/>
<organism evidence="1 2">
    <name type="scientific">Desulfobacula phenolica</name>
    <dbReference type="NCBI Taxonomy" id="90732"/>
    <lineage>
        <taxon>Bacteria</taxon>
        <taxon>Pseudomonadati</taxon>
        <taxon>Thermodesulfobacteriota</taxon>
        <taxon>Desulfobacteria</taxon>
        <taxon>Desulfobacterales</taxon>
        <taxon>Desulfobacteraceae</taxon>
        <taxon>Desulfobacula</taxon>
    </lineage>
</organism>
<sequence>MITWPENLIEELAYKRALLVLGSGVSATSQNDEGLRPKTWSKFLEDAKSLMENKNCEVTFVDKMIAEKNYLMALQTIYADCDSGVYSDFLKKEFTRPKFQPSPVHQAIKEIDSKIVIMTNFDKIYDNLCAEDGFVICDHKDTQKIVSNIKSPENVIIKAHGSIDDVNSIIFTGEQYYNSKRKYPEFYKLLEALFLTHTVIFLGYSLSDPDINLILENIINSSSETNPHYVVVKEGLPKQIREHWKRTYNISCLEYGPSYDNFEENILELKNQVLGLKESRRIP</sequence>
<reference evidence="2" key="1">
    <citation type="submission" date="2016-10" db="EMBL/GenBank/DDBJ databases">
        <authorList>
            <person name="Varghese N."/>
            <person name="Submissions S."/>
        </authorList>
    </citation>
    <scope>NUCLEOTIDE SEQUENCE [LARGE SCALE GENOMIC DNA]</scope>
    <source>
        <strain evidence="2">DSM 3384</strain>
    </source>
</reference>
<evidence type="ECO:0000313" key="2">
    <source>
        <dbReference type="Proteomes" id="UP000199608"/>
    </source>
</evidence>
<dbReference type="Pfam" id="PF13289">
    <property type="entry name" value="SIR2_2"/>
    <property type="match status" value="1"/>
</dbReference>
<dbReference type="SUPFAM" id="SSF52467">
    <property type="entry name" value="DHS-like NAD/FAD-binding domain"/>
    <property type="match status" value="1"/>
</dbReference>
<keyword evidence="2" id="KW-1185">Reference proteome</keyword>
<dbReference type="InterPro" id="IPR029035">
    <property type="entry name" value="DHS-like_NAD/FAD-binding_dom"/>
</dbReference>